<reference evidence="2 3" key="1">
    <citation type="journal article" date="2013" name="Genome Announc.">
        <title>Complete Genome Sequence of Glaciecola psychrophila Strain 170T.</title>
        <authorList>
            <person name="Yin J."/>
            <person name="Chen J."/>
            <person name="Liu G."/>
            <person name="Yu Y."/>
            <person name="Song L."/>
            <person name="Wang X."/>
            <person name="Qu X."/>
        </authorList>
    </citation>
    <scope>NUCLEOTIDE SEQUENCE [LARGE SCALE GENOMIC DNA]</scope>
    <source>
        <strain evidence="2 3">170</strain>
    </source>
</reference>
<dbReference type="EMBL" id="CP003837">
    <property type="protein sequence ID" value="AGH43740.1"/>
    <property type="molecule type" value="Genomic_DNA"/>
</dbReference>
<feature type="domain" description="Nucleotidyl transferase" evidence="1">
    <location>
        <begin position="4"/>
        <end position="146"/>
    </location>
</feature>
<keyword evidence="2" id="KW-0548">Nucleotidyltransferase</keyword>
<name>M4RJJ3_9ALTE</name>
<accession>M4RJJ3</accession>
<evidence type="ECO:0000259" key="1">
    <source>
        <dbReference type="Pfam" id="PF00483"/>
    </source>
</evidence>
<sequence>MITSVIMARDSGSRLWPLSRSLYPKQFLALTGEQTMLQETLQRLSNLNVNAPLVICNEEHRFIVAEQLHALDKTGFIILEPVGRNTAPAIALADEVTVNDNDPLLLVLAADHVIQNTDTFTEALNNAIPLAQAGKLVTFGILPTQAHMDTVI</sequence>
<dbReference type="InterPro" id="IPR051161">
    <property type="entry name" value="Mannose-6P_isomerase_type2"/>
</dbReference>
<dbReference type="PATRIC" id="fig|1129794.4.peg.1615"/>
<keyword evidence="2" id="KW-0808">Transferase</keyword>
<evidence type="ECO:0000313" key="3">
    <source>
        <dbReference type="Proteomes" id="UP000011864"/>
    </source>
</evidence>
<organism evidence="2 3">
    <name type="scientific">Paraglaciecola psychrophila 170</name>
    <dbReference type="NCBI Taxonomy" id="1129794"/>
    <lineage>
        <taxon>Bacteria</taxon>
        <taxon>Pseudomonadati</taxon>
        <taxon>Pseudomonadota</taxon>
        <taxon>Gammaproteobacteria</taxon>
        <taxon>Alteromonadales</taxon>
        <taxon>Alteromonadaceae</taxon>
        <taxon>Paraglaciecola</taxon>
    </lineage>
</organism>
<dbReference type="InterPro" id="IPR005835">
    <property type="entry name" value="NTP_transferase_dom"/>
</dbReference>
<dbReference type="Pfam" id="PF00483">
    <property type="entry name" value="NTP_transferase"/>
    <property type="match status" value="1"/>
</dbReference>
<dbReference type="HOGENOM" id="CLU_035527_3_0_6"/>
<dbReference type="eggNOG" id="COG0836">
    <property type="taxonomic scope" value="Bacteria"/>
</dbReference>
<dbReference type="InterPro" id="IPR029044">
    <property type="entry name" value="Nucleotide-diphossugar_trans"/>
</dbReference>
<dbReference type="Gene3D" id="3.90.550.10">
    <property type="entry name" value="Spore Coat Polysaccharide Biosynthesis Protein SpsA, Chain A"/>
    <property type="match status" value="1"/>
</dbReference>
<dbReference type="AlphaFoldDB" id="M4RJJ3"/>
<dbReference type="KEGG" id="gps:C427_1631"/>
<dbReference type="SUPFAM" id="SSF53448">
    <property type="entry name" value="Nucleotide-diphospho-sugar transferases"/>
    <property type="match status" value="1"/>
</dbReference>
<dbReference type="GO" id="GO:0009298">
    <property type="term" value="P:GDP-mannose biosynthetic process"/>
    <property type="evidence" value="ECO:0007669"/>
    <property type="project" value="TreeGrafter"/>
</dbReference>
<protein>
    <submittedName>
        <fullName evidence="2">Mannose-1-phosphate guanylyltransferase</fullName>
    </submittedName>
</protein>
<evidence type="ECO:0000313" key="2">
    <source>
        <dbReference type="EMBL" id="AGH43740.1"/>
    </source>
</evidence>
<dbReference type="PANTHER" id="PTHR46390">
    <property type="entry name" value="MANNOSE-1-PHOSPHATE GUANYLYLTRANSFERASE"/>
    <property type="match status" value="1"/>
</dbReference>
<dbReference type="STRING" id="1129794.C427_1631"/>
<dbReference type="GO" id="GO:0004475">
    <property type="term" value="F:mannose-1-phosphate guanylyltransferase (GTP) activity"/>
    <property type="evidence" value="ECO:0007669"/>
    <property type="project" value="TreeGrafter"/>
</dbReference>
<gene>
    <name evidence="2" type="primary">manC-1</name>
    <name evidence="2" type="ORF">C427_1631</name>
</gene>
<keyword evidence="3" id="KW-1185">Reference proteome</keyword>
<proteinExistence type="predicted"/>
<dbReference type="PANTHER" id="PTHR46390:SF1">
    <property type="entry name" value="MANNOSE-1-PHOSPHATE GUANYLYLTRANSFERASE"/>
    <property type="match status" value="1"/>
</dbReference>
<dbReference type="Proteomes" id="UP000011864">
    <property type="component" value="Chromosome"/>
</dbReference>